<evidence type="ECO:0000256" key="2">
    <source>
        <dbReference type="ARBA" id="ARBA00022722"/>
    </source>
</evidence>
<keyword evidence="10" id="KW-1185">Reference proteome</keyword>
<evidence type="ECO:0000256" key="4">
    <source>
        <dbReference type="ARBA" id="ARBA00022801"/>
    </source>
</evidence>
<dbReference type="InterPro" id="IPR020568">
    <property type="entry name" value="Ribosomal_Su5_D2-typ_SF"/>
</dbReference>
<dbReference type="EMBL" id="CP064954">
    <property type="protein sequence ID" value="QPK79164.1"/>
    <property type="molecule type" value="Genomic_DNA"/>
</dbReference>
<organism evidence="9 10">
    <name type="scientific">Corynebacterium lizhenjunii</name>
    <dbReference type="NCBI Taxonomy" id="2709394"/>
    <lineage>
        <taxon>Bacteria</taxon>
        <taxon>Bacillati</taxon>
        <taxon>Actinomycetota</taxon>
        <taxon>Actinomycetes</taxon>
        <taxon>Mycobacteriales</taxon>
        <taxon>Corynebacteriaceae</taxon>
        <taxon>Corynebacterium</taxon>
    </lineage>
</organism>
<protein>
    <recommendedName>
        <fullName evidence="6 7">Ribonuclease P protein component</fullName>
        <shortName evidence="6">RNase P protein</shortName>
        <shortName evidence="6">RNaseP protein</shortName>
        <ecNumber evidence="6 7">3.1.26.5</ecNumber>
    </recommendedName>
    <alternativeName>
        <fullName evidence="6">Protein C5</fullName>
    </alternativeName>
</protein>
<dbReference type="GO" id="GO:0001682">
    <property type="term" value="P:tRNA 5'-leader removal"/>
    <property type="evidence" value="ECO:0007669"/>
    <property type="project" value="UniProtKB-UniRule"/>
</dbReference>
<comment type="similarity">
    <text evidence="6">Belongs to the RnpA family.</text>
</comment>
<dbReference type="Gene3D" id="3.30.230.10">
    <property type="match status" value="1"/>
</dbReference>
<comment type="subunit">
    <text evidence="6">Consists of a catalytic RNA component (M1 or rnpB) and a protein subunit.</text>
</comment>
<keyword evidence="1 6" id="KW-0819">tRNA processing</keyword>
<evidence type="ECO:0000313" key="9">
    <source>
        <dbReference type="EMBL" id="QPK79164.1"/>
    </source>
</evidence>
<dbReference type="GO" id="GO:0004526">
    <property type="term" value="F:ribonuclease P activity"/>
    <property type="evidence" value="ECO:0007669"/>
    <property type="project" value="UniProtKB-UniRule"/>
</dbReference>
<evidence type="ECO:0000256" key="7">
    <source>
        <dbReference type="NCBIfam" id="TIGR00188"/>
    </source>
</evidence>
<dbReference type="Pfam" id="PF00825">
    <property type="entry name" value="Ribonuclease_P"/>
    <property type="match status" value="1"/>
</dbReference>
<dbReference type="GO" id="GO:0042781">
    <property type="term" value="F:3'-tRNA processing endoribonuclease activity"/>
    <property type="evidence" value="ECO:0007669"/>
    <property type="project" value="TreeGrafter"/>
</dbReference>
<dbReference type="EC" id="3.1.26.5" evidence="6 7"/>
<dbReference type="Proteomes" id="UP000594681">
    <property type="component" value="Chromosome"/>
</dbReference>
<keyword evidence="4 6" id="KW-0378">Hydrolase</keyword>
<dbReference type="PANTHER" id="PTHR33992">
    <property type="entry name" value="RIBONUCLEASE P PROTEIN COMPONENT"/>
    <property type="match status" value="1"/>
</dbReference>
<gene>
    <name evidence="6 9" type="primary">rnpA</name>
    <name evidence="9" type="ORF">G7Y31_11860</name>
</gene>
<dbReference type="PANTHER" id="PTHR33992:SF1">
    <property type="entry name" value="RIBONUCLEASE P PROTEIN COMPONENT"/>
    <property type="match status" value="1"/>
</dbReference>
<dbReference type="SUPFAM" id="SSF54211">
    <property type="entry name" value="Ribosomal protein S5 domain 2-like"/>
    <property type="match status" value="1"/>
</dbReference>
<dbReference type="KEGG" id="cliz:G7Y31_11860"/>
<dbReference type="InterPro" id="IPR014721">
    <property type="entry name" value="Ribsml_uS5_D2-typ_fold_subgr"/>
</dbReference>
<sequence>MLPPQHKLTSPAQFRRCFKEGKRAGSRTVVVHYRDQTLEHHPAEVAATGPRFGLVVSKAVGNAVVRHRTSRRLRHVLRQLAPQLPPHADIVVRALPASADASSAKLAADLRKALRKAGAPMPSKSTGTAPSPTPGATSGTARSWA</sequence>
<keyword evidence="2 6" id="KW-0540">Nuclease</keyword>
<dbReference type="AlphaFoldDB" id="A0A7T0KFK5"/>
<proteinExistence type="inferred from homology"/>
<accession>A0A7T0KFK5</accession>
<dbReference type="InterPro" id="IPR000100">
    <property type="entry name" value="RNase_P"/>
</dbReference>
<keyword evidence="3 6" id="KW-0255">Endonuclease</keyword>
<dbReference type="GO" id="GO:0000049">
    <property type="term" value="F:tRNA binding"/>
    <property type="evidence" value="ECO:0007669"/>
    <property type="project" value="UniProtKB-UniRule"/>
</dbReference>
<name>A0A7T0KFK5_9CORY</name>
<evidence type="ECO:0000256" key="6">
    <source>
        <dbReference type="HAMAP-Rule" id="MF_00227"/>
    </source>
</evidence>
<dbReference type="NCBIfam" id="TIGR00188">
    <property type="entry name" value="rnpA"/>
    <property type="match status" value="1"/>
</dbReference>
<keyword evidence="5 6" id="KW-0694">RNA-binding</keyword>
<dbReference type="GO" id="GO:0030677">
    <property type="term" value="C:ribonuclease P complex"/>
    <property type="evidence" value="ECO:0007669"/>
    <property type="project" value="TreeGrafter"/>
</dbReference>
<comment type="function">
    <text evidence="6">RNaseP catalyzes the removal of the 5'-leader sequence from pre-tRNA to produce the mature 5'-terminus. It can also cleave other RNA substrates such as 4.5S RNA. The protein component plays an auxiliary but essential role in vivo by binding to the 5'-leader sequence and broadening the substrate specificity of the ribozyme.</text>
</comment>
<reference evidence="9 10" key="1">
    <citation type="submission" date="2020-11" db="EMBL/GenBank/DDBJ databases">
        <title>Corynebacterium sp. ZJ-599.</title>
        <authorList>
            <person name="Zhou J."/>
        </authorList>
    </citation>
    <scope>NUCLEOTIDE SEQUENCE [LARGE SCALE GENOMIC DNA]</scope>
    <source>
        <strain evidence="9 10">ZJ-599</strain>
    </source>
</reference>
<feature type="compositionally biased region" description="Low complexity" evidence="8">
    <location>
        <begin position="125"/>
        <end position="145"/>
    </location>
</feature>
<dbReference type="HAMAP" id="MF_00227">
    <property type="entry name" value="RNase_P"/>
    <property type="match status" value="1"/>
</dbReference>
<dbReference type="RefSeq" id="WP_165009305.1">
    <property type="nucleotide sequence ID" value="NZ_CP064954.1"/>
</dbReference>
<evidence type="ECO:0000256" key="1">
    <source>
        <dbReference type="ARBA" id="ARBA00022694"/>
    </source>
</evidence>
<evidence type="ECO:0000256" key="3">
    <source>
        <dbReference type="ARBA" id="ARBA00022759"/>
    </source>
</evidence>
<comment type="catalytic activity">
    <reaction evidence="6">
        <text>Endonucleolytic cleavage of RNA, removing 5'-extranucleotides from tRNA precursor.</text>
        <dbReference type="EC" id="3.1.26.5"/>
    </reaction>
</comment>
<evidence type="ECO:0000256" key="5">
    <source>
        <dbReference type="ARBA" id="ARBA00022884"/>
    </source>
</evidence>
<evidence type="ECO:0000313" key="10">
    <source>
        <dbReference type="Proteomes" id="UP000594681"/>
    </source>
</evidence>
<feature type="region of interest" description="Disordered" evidence="8">
    <location>
        <begin position="115"/>
        <end position="145"/>
    </location>
</feature>
<evidence type="ECO:0000256" key="8">
    <source>
        <dbReference type="SAM" id="MobiDB-lite"/>
    </source>
</evidence>